<feature type="region of interest" description="Disordered" evidence="1">
    <location>
        <begin position="1"/>
        <end position="21"/>
    </location>
</feature>
<proteinExistence type="predicted"/>
<dbReference type="Proteomes" id="UP001066276">
    <property type="component" value="Chromosome 2_1"/>
</dbReference>
<name>A0AAV7VJ53_PLEWA</name>
<evidence type="ECO:0000256" key="1">
    <source>
        <dbReference type="SAM" id="MobiDB-lite"/>
    </source>
</evidence>
<keyword evidence="3" id="KW-1185">Reference proteome</keyword>
<comment type="caution">
    <text evidence="2">The sequence shown here is derived from an EMBL/GenBank/DDBJ whole genome shotgun (WGS) entry which is preliminary data.</text>
</comment>
<evidence type="ECO:0000313" key="2">
    <source>
        <dbReference type="EMBL" id="KAJ1201664.1"/>
    </source>
</evidence>
<organism evidence="2 3">
    <name type="scientific">Pleurodeles waltl</name>
    <name type="common">Iberian ribbed newt</name>
    <dbReference type="NCBI Taxonomy" id="8319"/>
    <lineage>
        <taxon>Eukaryota</taxon>
        <taxon>Metazoa</taxon>
        <taxon>Chordata</taxon>
        <taxon>Craniata</taxon>
        <taxon>Vertebrata</taxon>
        <taxon>Euteleostomi</taxon>
        <taxon>Amphibia</taxon>
        <taxon>Batrachia</taxon>
        <taxon>Caudata</taxon>
        <taxon>Salamandroidea</taxon>
        <taxon>Salamandridae</taxon>
        <taxon>Pleurodelinae</taxon>
        <taxon>Pleurodeles</taxon>
    </lineage>
</organism>
<gene>
    <name evidence="2" type="ORF">NDU88_005470</name>
</gene>
<dbReference type="EMBL" id="JANPWB010000003">
    <property type="protein sequence ID" value="KAJ1201664.1"/>
    <property type="molecule type" value="Genomic_DNA"/>
</dbReference>
<reference evidence="2" key="1">
    <citation type="journal article" date="2022" name="bioRxiv">
        <title>Sequencing and chromosome-scale assembly of the giantPleurodeles waltlgenome.</title>
        <authorList>
            <person name="Brown T."/>
            <person name="Elewa A."/>
            <person name="Iarovenko S."/>
            <person name="Subramanian E."/>
            <person name="Araus A.J."/>
            <person name="Petzold A."/>
            <person name="Susuki M."/>
            <person name="Suzuki K.-i.T."/>
            <person name="Hayashi T."/>
            <person name="Toyoda A."/>
            <person name="Oliveira C."/>
            <person name="Osipova E."/>
            <person name="Leigh N.D."/>
            <person name="Simon A."/>
            <person name="Yun M.H."/>
        </authorList>
    </citation>
    <scope>NUCLEOTIDE SEQUENCE</scope>
    <source>
        <strain evidence="2">20211129_DDA</strain>
        <tissue evidence="2">Liver</tissue>
    </source>
</reference>
<protein>
    <submittedName>
        <fullName evidence="2">Uncharacterized protein</fullName>
    </submittedName>
</protein>
<dbReference type="AlphaFoldDB" id="A0AAV7VJ53"/>
<evidence type="ECO:0000313" key="3">
    <source>
        <dbReference type="Proteomes" id="UP001066276"/>
    </source>
</evidence>
<accession>A0AAV7VJ53</accession>
<sequence>MLMHAFPAGAEPSHAFPGKRRCQLEQRSLRPHASPREQRCGVQSTVTLRLLPPVSKETEMRHPARCDFRR</sequence>